<dbReference type="InterPro" id="IPR000086">
    <property type="entry name" value="NUDIX_hydrolase_dom"/>
</dbReference>
<dbReference type="EMBL" id="MCHY01000011">
    <property type="protein sequence ID" value="RKD21722.1"/>
    <property type="molecule type" value="Genomic_DNA"/>
</dbReference>
<dbReference type="Gene3D" id="3.90.79.10">
    <property type="entry name" value="Nucleoside Triphosphate Pyrophosphohydrolase"/>
    <property type="match status" value="1"/>
</dbReference>
<dbReference type="PRINTS" id="PR00502">
    <property type="entry name" value="NUDIXFAMILY"/>
</dbReference>
<sequence>MAEKIVQENPDQHIYLTFSPDLFSERPDHVLVIPIYEGKLLFTCHSERGWELPGGKIEPGETASQATIRETWEETGATILAPKQIGEYRVESNEQVGFIKAIYLAKVVSIGPRPKGFETDDAALFGLDINTNQPQFSPYMKDIVFASIQKKLGTEIQLPT</sequence>
<accession>A0A419SEH7</accession>
<organism evidence="5 6">
    <name type="scientific">Ammoniphilus oxalaticus</name>
    <dbReference type="NCBI Taxonomy" id="66863"/>
    <lineage>
        <taxon>Bacteria</taxon>
        <taxon>Bacillati</taxon>
        <taxon>Bacillota</taxon>
        <taxon>Bacilli</taxon>
        <taxon>Bacillales</taxon>
        <taxon>Paenibacillaceae</taxon>
        <taxon>Aneurinibacillus group</taxon>
        <taxon>Ammoniphilus</taxon>
    </lineage>
</organism>
<dbReference type="Proteomes" id="UP000284219">
    <property type="component" value="Unassembled WGS sequence"/>
</dbReference>
<gene>
    <name evidence="5" type="ORF">BEP19_13915</name>
</gene>
<reference evidence="5 6" key="1">
    <citation type="submission" date="2016-08" db="EMBL/GenBank/DDBJ databases">
        <title>Novel Firmicute Genomes.</title>
        <authorList>
            <person name="Poppleton D.I."/>
            <person name="Gribaldo S."/>
        </authorList>
    </citation>
    <scope>NUCLEOTIDE SEQUENCE [LARGE SCALE GENOMIC DNA]</scope>
    <source>
        <strain evidence="5 6">RAOx-1</strain>
    </source>
</reference>
<dbReference type="SUPFAM" id="SSF55811">
    <property type="entry name" value="Nudix"/>
    <property type="match status" value="1"/>
</dbReference>
<dbReference type="RefSeq" id="WP_120190836.1">
    <property type="nucleotide sequence ID" value="NZ_MCHY01000011.1"/>
</dbReference>
<dbReference type="InterPro" id="IPR015797">
    <property type="entry name" value="NUDIX_hydrolase-like_dom_sf"/>
</dbReference>
<comment type="caution">
    <text evidence="5">The sequence shown here is derived from an EMBL/GenBank/DDBJ whole genome shotgun (WGS) entry which is preliminary data.</text>
</comment>
<dbReference type="GO" id="GO:0016787">
    <property type="term" value="F:hydrolase activity"/>
    <property type="evidence" value="ECO:0007669"/>
    <property type="project" value="UniProtKB-KW"/>
</dbReference>
<keyword evidence="3" id="KW-0460">Magnesium</keyword>
<dbReference type="Pfam" id="PF00293">
    <property type="entry name" value="NUDIX"/>
    <property type="match status" value="1"/>
</dbReference>
<evidence type="ECO:0000313" key="5">
    <source>
        <dbReference type="EMBL" id="RKD21722.1"/>
    </source>
</evidence>
<dbReference type="InterPro" id="IPR014078">
    <property type="entry name" value="Nudix_YtkD"/>
</dbReference>
<evidence type="ECO:0000256" key="2">
    <source>
        <dbReference type="ARBA" id="ARBA00022801"/>
    </source>
</evidence>
<dbReference type="CDD" id="cd04665">
    <property type="entry name" value="NUDIX_RppH"/>
    <property type="match status" value="1"/>
</dbReference>
<evidence type="ECO:0000259" key="4">
    <source>
        <dbReference type="PROSITE" id="PS51462"/>
    </source>
</evidence>
<proteinExistence type="predicted"/>
<dbReference type="PANTHER" id="PTHR43222">
    <property type="entry name" value="NUDIX HYDROLASE 23"/>
    <property type="match status" value="1"/>
</dbReference>
<keyword evidence="2" id="KW-0378">Hydrolase</keyword>
<keyword evidence="6" id="KW-1185">Reference proteome</keyword>
<protein>
    <recommendedName>
        <fullName evidence="4">Nudix hydrolase domain-containing protein</fullName>
    </recommendedName>
</protein>
<dbReference type="PROSITE" id="PS51462">
    <property type="entry name" value="NUDIX"/>
    <property type="match status" value="1"/>
</dbReference>
<evidence type="ECO:0000256" key="1">
    <source>
        <dbReference type="ARBA" id="ARBA00001946"/>
    </source>
</evidence>
<dbReference type="AlphaFoldDB" id="A0A419SEH7"/>
<comment type="cofactor">
    <cofactor evidence="1">
        <name>Mg(2+)</name>
        <dbReference type="ChEBI" id="CHEBI:18420"/>
    </cofactor>
</comment>
<feature type="domain" description="Nudix hydrolase" evidence="4">
    <location>
        <begin position="25"/>
        <end position="147"/>
    </location>
</feature>
<name>A0A419SEH7_9BACL</name>
<evidence type="ECO:0000313" key="6">
    <source>
        <dbReference type="Proteomes" id="UP000284219"/>
    </source>
</evidence>
<dbReference type="OrthoDB" id="9131041at2"/>
<dbReference type="InterPro" id="IPR020476">
    <property type="entry name" value="Nudix_hydrolase"/>
</dbReference>
<evidence type="ECO:0000256" key="3">
    <source>
        <dbReference type="ARBA" id="ARBA00022842"/>
    </source>
</evidence>
<dbReference type="PANTHER" id="PTHR43222:SF2">
    <property type="entry name" value="NUDIX HYDROLASE 23, CHLOROPLASTIC"/>
    <property type="match status" value="1"/>
</dbReference>